<dbReference type="OrthoDB" id="3786931at2759"/>
<dbReference type="EMBL" id="JAPEUV010000213">
    <property type="protein sequence ID" value="KAJ4330251.1"/>
    <property type="molecule type" value="Genomic_DNA"/>
</dbReference>
<dbReference type="AlphaFoldDB" id="A0A9W8WQA3"/>
<name>A0A9W8WQA3_9PLEO</name>
<evidence type="ECO:0000313" key="3">
    <source>
        <dbReference type="Proteomes" id="UP001140562"/>
    </source>
</evidence>
<reference evidence="2" key="1">
    <citation type="submission" date="2022-10" db="EMBL/GenBank/DDBJ databases">
        <title>Tapping the CABI collections for fungal endophytes: first genome assemblies for Collariella, Neodidymelliopsis, Ascochyta clinopodiicola, Didymella pomorum, Didymosphaeria variabile, Neocosmospora piperis and Neocucurbitaria cava.</title>
        <authorList>
            <person name="Hill R."/>
        </authorList>
    </citation>
    <scope>NUCLEOTIDE SEQUENCE</scope>
    <source>
        <strain evidence="2">IMI 360193</strain>
    </source>
</reference>
<evidence type="ECO:0000313" key="2">
    <source>
        <dbReference type="EMBL" id="KAJ4330251.1"/>
    </source>
</evidence>
<feature type="compositionally biased region" description="Polar residues" evidence="1">
    <location>
        <begin position="39"/>
        <end position="56"/>
    </location>
</feature>
<accession>A0A9W8WQA3</accession>
<sequence length="223" mass="24572">MSIPPMPLTTPTPPQTPAPHRRDSVFSATSIPRPRPASSIYSIQTPIQNPSLTTLPRSRPASYAYTLNNSNQSRLTVASSILSYNDPTQPSKPRGFDPLETTDEWMDKCIAPNDSTLRDYGFNPPKDDRRNTYVEKCRAPPSSTTKANRREAVLLDGDFGNGVVQHEGQVLPKPSRCSMYSAFGEEGNNGEEFEIVDVTPPPSPVAEAFDEEEEDDEVAGVFK</sequence>
<dbReference type="Proteomes" id="UP001140562">
    <property type="component" value="Unassembled WGS sequence"/>
</dbReference>
<proteinExistence type="predicted"/>
<organism evidence="2 3">
    <name type="scientific">Didymella glomerata</name>
    <dbReference type="NCBI Taxonomy" id="749621"/>
    <lineage>
        <taxon>Eukaryota</taxon>
        <taxon>Fungi</taxon>
        <taxon>Dikarya</taxon>
        <taxon>Ascomycota</taxon>
        <taxon>Pezizomycotina</taxon>
        <taxon>Dothideomycetes</taxon>
        <taxon>Pleosporomycetidae</taxon>
        <taxon>Pleosporales</taxon>
        <taxon>Pleosporineae</taxon>
        <taxon>Didymellaceae</taxon>
        <taxon>Didymella</taxon>
    </lineage>
</organism>
<feature type="compositionally biased region" description="Acidic residues" evidence="1">
    <location>
        <begin position="208"/>
        <end position="223"/>
    </location>
</feature>
<protein>
    <submittedName>
        <fullName evidence="2">Uncharacterized protein</fullName>
    </submittedName>
</protein>
<comment type="caution">
    <text evidence="2">The sequence shown here is derived from an EMBL/GenBank/DDBJ whole genome shotgun (WGS) entry which is preliminary data.</text>
</comment>
<evidence type="ECO:0000256" key="1">
    <source>
        <dbReference type="SAM" id="MobiDB-lite"/>
    </source>
</evidence>
<feature type="compositionally biased region" description="Pro residues" evidence="1">
    <location>
        <begin position="1"/>
        <end position="17"/>
    </location>
</feature>
<gene>
    <name evidence="2" type="ORF">N0V87_010173</name>
</gene>
<feature type="region of interest" description="Disordered" evidence="1">
    <location>
        <begin position="1"/>
        <end position="56"/>
    </location>
</feature>
<feature type="region of interest" description="Disordered" evidence="1">
    <location>
        <begin position="199"/>
        <end position="223"/>
    </location>
</feature>
<keyword evidence="3" id="KW-1185">Reference proteome</keyword>